<dbReference type="RefSeq" id="WP_111221285.1">
    <property type="nucleotide sequence ID" value="NZ_CP117256.1"/>
</dbReference>
<dbReference type="Pfam" id="PF06169">
    <property type="entry name" value="DUF982"/>
    <property type="match status" value="1"/>
</dbReference>
<protein>
    <submittedName>
        <fullName evidence="1">DUF982 domain-containing protein</fullName>
    </submittedName>
</protein>
<sequence length="85" mass="9356">MPSDLHILPVQIAWGGFRTLASVTDIAECLVREWPGPTDGNAYVTALMICDAVLSGGEDDTPEHARESVDLRRKFLLKMNPIYGL</sequence>
<proteinExistence type="predicted"/>
<geneLocation type="plasmid" evidence="1 2">
    <name>pRt1078</name>
</geneLocation>
<reference evidence="2" key="2">
    <citation type="journal article" date="2023" name="MicrobiologyOpen">
        <title>Genomics of the tumorigenes clade of the family Rhizobiaceae and description of Rhizobium rhododendri sp. nov.</title>
        <authorList>
            <person name="Kuzmanovic N."/>
            <person name="diCenzo G.C."/>
            <person name="Bunk B."/>
            <person name="Sproeer C."/>
            <person name="Fruehling A."/>
            <person name="Neumann-Schaal M."/>
            <person name="Overmann J."/>
            <person name="Smalla K."/>
        </authorList>
    </citation>
    <scope>NUCLEOTIDE SEQUENCE [LARGE SCALE GENOMIC DNA]</scope>
    <source>
        <strain evidence="2">1078</strain>
        <plasmid evidence="2">pRt1078</plasmid>
    </source>
</reference>
<dbReference type="AlphaFoldDB" id="A0AAF1KCM5"/>
<evidence type="ECO:0000313" key="2">
    <source>
        <dbReference type="Proteomes" id="UP000249499"/>
    </source>
</evidence>
<keyword evidence="2" id="KW-1185">Reference proteome</keyword>
<keyword evidence="1" id="KW-0614">Plasmid</keyword>
<name>A0AAF1KCM5_9HYPH</name>
<evidence type="ECO:0000313" key="1">
    <source>
        <dbReference type="EMBL" id="WFR97501.1"/>
    </source>
</evidence>
<accession>A0AAF1KCM5</accession>
<reference evidence="1 2" key="1">
    <citation type="journal article" date="2018" name="Sci. Rep.">
        <title>Rhizobium tumorigenes sp. nov., a novel plant tumorigenic bacterium isolated from cane gall tumors on thornless blackberry.</title>
        <authorList>
            <person name="Kuzmanovi N."/>
            <person name="Smalla K."/>
            <person name="Gronow S."/>
            <person name="PuBawska J."/>
        </authorList>
    </citation>
    <scope>NUCLEOTIDE SEQUENCE [LARGE SCALE GENOMIC DNA]</scope>
    <source>
        <strain evidence="1 2">1078</strain>
    </source>
</reference>
<dbReference type="Proteomes" id="UP000249499">
    <property type="component" value="Plasmid pRt1078"/>
</dbReference>
<dbReference type="InterPro" id="IPR010385">
    <property type="entry name" value="DUF982"/>
</dbReference>
<dbReference type="Gene3D" id="6.10.250.730">
    <property type="match status" value="1"/>
</dbReference>
<dbReference type="EMBL" id="CP117256">
    <property type="protein sequence ID" value="WFR97501.1"/>
    <property type="molecule type" value="Genomic_DNA"/>
</dbReference>
<dbReference type="KEGG" id="rtu:PR017_19980"/>
<gene>
    <name evidence="1" type="ORF">PR017_19980</name>
</gene>
<organism evidence="1 2">
    <name type="scientific">Rhizobium tumorigenes</name>
    <dbReference type="NCBI Taxonomy" id="2041385"/>
    <lineage>
        <taxon>Bacteria</taxon>
        <taxon>Pseudomonadati</taxon>
        <taxon>Pseudomonadota</taxon>
        <taxon>Alphaproteobacteria</taxon>
        <taxon>Hyphomicrobiales</taxon>
        <taxon>Rhizobiaceae</taxon>
        <taxon>Rhizobium/Agrobacterium group</taxon>
        <taxon>Rhizobium</taxon>
    </lineage>
</organism>